<geneLocation type="plasmid" evidence="2 3">
    <name>pSCATT</name>
</geneLocation>
<evidence type="ECO:0000256" key="1">
    <source>
        <dbReference type="SAM" id="MobiDB-lite"/>
    </source>
</evidence>
<dbReference type="KEGG" id="sct:SCAT_p1652"/>
<dbReference type="EMBL" id="CP003229">
    <property type="protein sequence ID" value="AEW98261.1"/>
    <property type="molecule type" value="Genomic_DNA"/>
</dbReference>
<gene>
    <name evidence="2" type="ordered locus">SCATT_p00680</name>
</gene>
<dbReference type="HOGENOM" id="CLU_661868_0_0_11"/>
<keyword evidence="3" id="KW-1185">Reference proteome</keyword>
<dbReference type="Gene3D" id="2.130.10.10">
    <property type="entry name" value="YVTN repeat-like/Quinoprotein amine dehydrogenase"/>
    <property type="match status" value="1"/>
</dbReference>
<accession>F8JLL2</accession>
<reference evidence="3" key="1">
    <citation type="submission" date="2011-12" db="EMBL/GenBank/DDBJ databases">
        <title>Complete genome sequence of Streptomyces cattleya strain DSM 46488.</title>
        <authorList>
            <person name="Ou H.-Y."/>
            <person name="Li P."/>
            <person name="Zhao C."/>
            <person name="O'Hagan D."/>
            <person name="Deng Z."/>
        </authorList>
    </citation>
    <scope>NUCLEOTIDE SEQUENCE [LARGE SCALE GENOMIC DNA]</scope>
    <source>
        <strain evidence="3">ATCC 35852 / DSM 46488 / JCM 4925 / NBRC 14057 / NRRL 8057</strain>
        <plasmid evidence="3">Plasmid pSCATT</plasmid>
    </source>
</reference>
<dbReference type="InterPro" id="IPR015943">
    <property type="entry name" value="WD40/YVTN_repeat-like_dom_sf"/>
</dbReference>
<dbReference type="PATRIC" id="fig|1003195.11.peg.1603"/>
<name>F8JLL2_STREN</name>
<proteinExistence type="predicted"/>
<keyword evidence="2" id="KW-0614">Plasmid</keyword>
<evidence type="ECO:0000313" key="3">
    <source>
        <dbReference type="Proteomes" id="UP000007842"/>
    </source>
</evidence>
<accession>G8XDZ8</accession>
<dbReference type="InterPro" id="IPR011044">
    <property type="entry name" value="Quino_amine_DH_bsu"/>
</dbReference>
<protein>
    <submittedName>
        <fullName evidence="2">Uncharacterized protein</fullName>
    </submittedName>
</protein>
<organism evidence="2 3">
    <name type="scientific">Streptantibioticus cattleyicolor (strain ATCC 35852 / DSM 46488 / JCM 4925 / NBRC 14057 / NRRL 8057)</name>
    <name type="common">Streptomyces cattleya</name>
    <dbReference type="NCBI Taxonomy" id="1003195"/>
    <lineage>
        <taxon>Bacteria</taxon>
        <taxon>Bacillati</taxon>
        <taxon>Actinomycetota</taxon>
        <taxon>Actinomycetes</taxon>
        <taxon>Kitasatosporales</taxon>
        <taxon>Streptomycetaceae</taxon>
        <taxon>Streptantibioticus</taxon>
    </lineage>
</organism>
<dbReference type="AlphaFoldDB" id="F8JLL2"/>
<dbReference type="SUPFAM" id="SSF50969">
    <property type="entry name" value="YVTN repeat-like/Quinoprotein amine dehydrogenase"/>
    <property type="match status" value="1"/>
</dbReference>
<evidence type="ECO:0000313" key="2">
    <source>
        <dbReference type="EMBL" id="AEW98261.1"/>
    </source>
</evidence>
<feature type="compositionally biased region" description="Polar residues" evidence="1">
    <location>
        <begin position="406"/>
        <end position="421"/>
    </location>
</feature>
<dbReference type="OrthoDB" id="4138659at2"/>
<feature type="region of interest" description="Disordered" evidence="1">
    <location>
        <begin position="406"/>
        <end position="428"/>
    </location>
</feature>
<dbReference type="SMART" id="SM00564">
    <property type="entry name" value="PQQ"/>
    <property type="match status" value="3"/>
</dbReference>
<sequence length="465" mass="47809">MAALAGVIAGILALAVALTFWGPGSSSSTEVSPAPAASAPAARPGFTWSLRTADTGTFVGLWSTATSVVLGSKYGLTAYDAASGDRIWSWRPPGNGLLCNMSPDTSFGTGAFIYGVWAANPGIERCDHLQTVSLASGRLGWTRPVDLVGAGSTGFPDRLGGTSLSISGYVVTTPFAGSRTHDQRGTDLLSVDVRTGRVRWSTDFGPAGMPGGCRLSGPAQALVGMVYVLAECGDQARLFSLGDGPPSRPAGMIALPGCNSVRPYTAVRRSLSGFMTVRGSRLLVGCYLADPGGGSLYVLPAGTGRPVPLDTAGAATNTVAFASGVVYGPANLVLSSDTLYLVKGDNRANGRTDGVIAVDLATGRQRWNTTLPGASSVALTAATDSGVEVLTGTGDHASLHTVTRTGQVTPAPSWPTEQATSFRWDPHVNPPRAARTGDRLAIAFPGSYEPDRTSLGVLPLGVRRG</sequence>
<dbReference type="Proteomes" id="UP000007842">
    <property type="component" value="Plasmid pSCATT"/>
</dbReference>
<dbReference type="InterPro" id="IPR018391">
    <property type="entry name" value="PQQ_b-propeller_rpt"/>
</dbReference>
<dbReference type="KEGG" id="scy:SCATT_p00680"/>